<dbReference type="AlphaFoldDB" id="A0A7K1YBF7"/>
<dbReference type="Gene3D" id="2.60.120.650">
    <property type="entry name" value="Cupin"/>
    <property type="match status" value="1"/>
</dbReference>
<dbReference type="PANTHER" id="PTHR12461:SF105">
    <property type="entry name" value="HYPOXIA-INDUCIBLE FACTOR 1-ALPHA INHIBITOR"/>
    <property type="match status" value="1"/>
</dbReference>
<dbReference type="RefSeq" id="WP_160845084.1">
    <property type="nucleotide sequence ID" value="NZ_WVHT01000005.1"/>
</dbReference>
<dbReference type="PANTHER" id="PTHR12461">
    <property type="entry name" value="HYPOXIA-INDUCIBLE FACTOR 1 ALPHA INHIBITOR-RELATED"/>
    <property type="match status" value="1"/>
</dbReference>
<dbReference type="PROSITE" id="PS51184">
    <property type="entry name" value="JMJC"/>
    <property type="match status" value="1"/>
</dbReference>
<organism evidence="2 3">
    <name type="scientific">Hufsiella arboris</name>
    <dbReference type="NCBI Taxonomy" id="2695275"/>
    <lineage>
        <taxon>Bacteria</taxon>
        <taxon>Pseudomonadati</taxon>
        <taxon>Bacteroidota</taxon>
        <taxon>Sphingobacteriia</taxon>
        <taxon>Sphingobacteriales</taxon>
        <taxon>Sphingobacteriaceae</taxon>
        <taxon>Hufsiella</taxon>
    </lineage>
</organism>
<dbReference type="SUPFAM" id="SSF51197">
    <property type="entry name" value="Clavaminate synthase-like"/>
    <property type="match status" value="1"/>
</dbReference>
<name>A0A7K1YBF7_9SPHI</name>
<evidence type="ECO:0000313" key="2">
    <source>
        <dbReference type="EMBL" id="MXV51915.1"/>
    </source>
</evidence>
<protein>
    <submittedName>
        <fullName evidence="2">Cupin-like domain-containing protein</fullName>
    </submittedName>
</protein>
<reference evidence="2 3" key="1">
    <citation type="submission" date="2019-11" db="EMBL/GenBank/DDBJ databases">
        <title>Pedobacter sp. HMF7647 Genome sequencing and assembly.</title>
        <authorList>
            <person name="Kang H."/>
            <person name="Kim H."/>
            <person name="Joh K."/>
        </authorList>
    </citation>
    <scope>NUCLEOTIDE SEQUENCE [LARGE SCALE GENOMIC DNA]</scope>
    <source>
        <strain evidence="2 3">HMF7647</strain>
    </source>
</reference>
<dbReference type="EMBL" id="WVHT01000005">
    <property type="protein sequence ID" value="MXV51915.1"/>
    <property type="molecule type" value="Genomic_DNA"/>
</dbReference>
<proteinExistence type="predicted"/>
<sequence length="286" mass="33789">MDLLPIETISASDGVFIDKYFNKNIPVVIKDFAKGSEALEKWNFEYLKTIAGEMPVSLHGKEDSFAEHVTSPPVKQMPFGEYLDLIQRGPTDLRIFLFNLMREKPELRKDLRLMKGIPNLLEWLPFMFFGGEGSSVRYHYDIDYSHVFLMQFQGRKRVWLFDQQQSRLLYKLPFNFHGIANLKNPDYEKYPALKNLKGWEYVLEHGDTLFIPQKFWHYIQYETGGYSVSYRALPESYIDRLKGLKNIVLVRQFDNLMRNMFGKRWFRYKIDRAIANAQNALRNKAA</sequence>
<gene>
    <name evidence="2" type="ORF">GS399_13100</name>
</gene>
<accession>A0A7K1YBF7</accession>
<evidence type="ECO:0000259" key="1">
    <source>
        <dbReference type="PROSITE" id="PS51184"/>
    </source>
</evidence>
<evidence type="ECO:0000313" key="3">
    <source>
        <dbReference type="Proteomes" id="UP000466586"/>
    </source>
</evidence>
<keyword evidence="3" id="KW-1185">Reference proteome</keyword>
<comment type="caution">
    <text evidence="2">The sequence shown here is derived from an EMBL/GenBank/DDBJ whole genome shotgun (WGS) entry which is preliminary data.</text>
</comment>
<dbReference type="Pfam" id="PF13621">
    <property type="entry name" value="Cupin_8"/>
    <property type="match status" value="1"/>
</dbReference>
<dbReference type="SMART" id="SM00558">
    <property type="entry name" value="JmjC"/>
    <property type="match status" value="1"/>
</dbReference>
<feature type="domain" description="JmjC" evidence="1">
    <location>
        <begin position="102"/>
        <end position="249"/>
    </location>
</feature>
<dbReference type="InterPro" id="IPR041667">
    <property type="entry name" value="Cupin_8"/>
</dbReference>
<dbReference type="InterPro" id="IPR003347">
    <property type="entry name" value="JmjC_dom"/>
</dbReference>
<dbReference type="Proteomes" id="UP000466586">
    <property type="component" value="Unassembled WGS sequence"/>
</dbReference>